<dbReference type="PROSITE" id="PS00770">
    <property type="entry name" value="AA_TRANSFER_CLASS_4"/>
    <property type="match status" value="1"/>
</dbReference>
<comment type="pathway">
    <text evidence="4">Amino-acid biosynthesis; L-leucine biosynthesis; L-leucine from 3-methyl-2-oxobutanoate: step 4/4.</text>
</comment>
<dbReference type="Pfam" id="PF01063">
    <property type="entry name" value="Aminotran_4"/>
    <property type="match status" value="1"/>
</dbReference>
<evidence type="ECO:0000313" key="14">
    <source>
        <dbReference type="Proteomes" id="UP001500469"/>
    </source>
</evidence>
<dbReference type="GO" id="GO:0016829">
    <property type="term" value="F:lyase activity"/>
    <property type="evidence" value="ECO:0007669"/>
    <property type="project" value="UniProtKB-KW"/>
</dbReference>
<comment type="catalytic activity">
    <reaction evidence="9">
        <text>L-isoleucine + 2-oxoglutarate = (S)-3-methyl-2-oxopentanoate + L-glutamate</text>
        <dbReference type="Rhea" id="RHEA:24801"/>
        <dbReference type="ChEBI" id="CHEBI:16810"/>
        <dbReference type="ChEBI" id="CHEBI:29985"/>
        <dbReference type="ChEBI" id="CHEBI:35146"/>
        <dbReference type="ChEBI" id="CHEBI:58045"/>
        <dbReference type="EC" id="2.6.1.42"/>
    </reaction>
</comment>
<dbReference type="InterPro" id="IPR036038">
    <property type="entry name" value="Aminotransferase-like"/>
</dbReference>
<dbReference type="InterPro" id="IPR043132">
    <property type="entry name" value="BCAT-like_C"/>
</dbReference>
<keyword evidence="13" id="KW-0456">Lyase</keyword>
<evidence type="ECO:0000256" key="11">
    <source>
        <dbReference type="RuleBase" id="RU004106"/>
    </source>
</evidence>
<dbReference type="InterPro" id="IPR043131">
    <property type="entry name" value="BCAT-like_N"/>
</dbReference>
<comment type="pathway">
    <text evidence="3">Amino-acid biosynthesis; L-valine biosynthesis; L-valine from pyruvate: step 4/4.</text>
</comment>
<comment type="catalytic activity">
    <reaction evidence="8">
        <text>L-valine + 2-oxoglutarate = 3-methyl-2-oxobutanoate + L-glutamate</text>
        <dbReference type="Rhea" id="RHEA:24813"/>
        <dbReference type="ChEBI" id="CHEBI:11851"/>
        <dbReference type="ChEBI" id="CHEBI:16810"/>
        <dbReference type="ChEBI" id="CHEBI:29985"/>
        <dbReference type="ChEBI" id="CHEBI:57762"/>
        <dbReference type="EC" id="2.6.1.42"/>
    </reaction>
</comment>
<evidence type="ECO:0000256" key="5">
    <source>
        <dbReference type="ARBA" id="ARBA00009320"/>
    </source>
</evidence>
<evidence type="ECO:0000256" key="6">
    <source>
        <dbReference type="ARBA" id="ARBA00013053"/>
    </source>
</evidence>
<gene>
    <name evidence="13" type="primary">pabC</name>
    <name evidence="13" type="ORF">GCM10009119_30580</name>
</gene>
<comment type="similarity">
    <text evidence="5 11">Belongs to the class-IV pyridoxal-phosphate-dependent aminotransferase family.</text>
</comment>
<evidence type="ECO:0000256" key="7">
    <source>
        <dbReference type="ARBA" id="ARBA00022898"/>
    </source>
</evidence>
<dbReference type="RefSeq" id="WP_343853110.1">
    <property type="nucleotide sequence ID" value="NZ_BAAAFI010000039.1"/>
</dbReference>
<dbReference type="Gene3D" id="3.20.10.10">
    <property type="entry name" value="D-amino Acid Aminotransferase, subunit A, domain 2"/>
    <property type="match status" value="1"/>
</dbReference>
<dbReference type="EC" id="2.6.1.42" evidence="6"/>
<evidence type="ECO:0000256" key="2">
    <source>
        <dbReference type="ARBA" id="ARBA00004824"/>
    </source>
</evidence>
<dbReference type="Proteomes" id="UP001500469">
    <property type="component" value="Unassembled WGS sequence"/>
</dbReference>
<comment type="caution">
    <text evidence="13">The sequence shown here is derived from an EMBL/GenBank/DDBJ whole genome shotgun (WGS) entry which is preliminary data.</text>
</comment>
<dbReference type="Gene3D" id="3.30.470.10">
    <property type="match status" value="1"/>
</dbReference>
<organism evidence="13 14">
    <name type="scientific">Algoriphagus jejuensis</name>
    <dbReference type="NCBI Taxonomy" id="419934"/>
    <lineage>
        <taxon>Bacteria</taxon>
        <taxon>Pseudomonadati</taxon>
        <taxon>Bacteroidota</taxon>
        <taxon>Cytophagia</taxon>
        <taxon>Cytophagales</taxon>
        <taxon>Cyclobacteriaceae</taxon>
        <taxon>Algoriphagus</taxon>
    </lineage>
</organism>
<protein>
    <recommendedName>
        <fullName evidence="6">branched-chain-amino-acid transaminase</fullName>
        <ecNumber evidence="6">2.6.1.42</ecNumber>
    </recommendedName>
</protein>
<keyword evidence="14" id="KW-1185">Reference proteome</keyword>
<dbReference type="SUPFAM" id="SSF56752">
    <property type="entry name" value="D-aminoacid aminotransferase-like PLP-dependent enzymes"/>
    <property type="match status" value="1"/>
</dbReference>
<comment type="cofactor">
    <cofactor evidence="1 12">
        <name>pyridoxal 5'-phosphate</name>
        <dbReference type="ChEBI" id="CHEBI:597326"/>
    </cofactor>
</comment>
<reference evidence="14" key="1">
    <citation type="journal article" date="2019" name="Int. J. Syst. Evol. Microbiol.">
        <title>The Global Catalogue of Microorganisms (GCM) 10K type strain sequencing project: providing services to taxonomists for standard genome sequencing and annotation.</title>
        <authorList>
            <consortium name="The Broad Institute Genomics Platform"/>
            <consortium name="The Broad Institute Genome Sequencing Center for Infectious Disease"/>
            <person name="Wu L."/>
            <person name="Ma J."/>
        </authorList>
    </citation>
    <scope>NUCLEOTIDE SEQUENCE [LARGE SCALE GENOMIC DNA]</scope>
    <source>
        <strain evidence="14">JCM 16112</strain>
    </source>
</reference>
<name>A0ABP3YHF8_9BACT</name>
<evidence type="ECO:0000256" key="10">
    <source>
        <dbReference type="ARBA" id="ARBA00049229"/>
    </source>
</evidence>
<proteinExistence type="inferred from homology"/>
<dbReference type="PANTHER" id="PTHR42743">
    <property type="entry name" value="AMINO-ACID AMINOTRANSFERASE"/>
    <property type="match status" value="1"/>
</dbReference>
<evidence type="ECO:0000256" key="3">
    <source>
        <dbReference type="ARBA" id="ARBA00004931"/>
    </source>
</evidence>
<dbReference type="InterPro" id="IPR018300">
    <property type="entry name" value="Aminotrans_IV_CS"/>
</dbReference>
<evidence type="ECO:0000256" key="9">
    <source>
        <dbReference type="ARBA" id="ARBA00048798"/>
    </source>
</evidence>
<evidence type="ECO:0000256" key="4">
    <source>
        <dbReference type="ARBA" id="ARBA00005072"/>
    </source>
</evidence>
<sequence>MSGTDTVYTFESRTGIWVPASELPIPNRAMNFGDGLFETMVFDGDRIRFFDFHLDRLQLGMDTLKIGGFSTDFAKLNHWLKDEFSGKPLRIRWNVFRSGSGTYTPQTNESVQTLHIQDFVASPLVKAQAAFAEGVQLYPTAWSACKTLNALPYILAAQERVERNLDELILQNYLGKVAEASSANIFWRRGKKVFTPGLACGCIGGVGRRAILEKIPRLVTQGIFGTNELLSAEQVWVSNASGISYLEKIDSLEFSTEPWEPLLEIFE</sequence>
<evidence type="ECO:0000256" key="1">
    <source>
        <dbReference type="ARBA" id="ARBA00001933"/>
    </source>
</evidence>
<evidence type="ECO:0000256" key="8">
    <source>
        <dbReference type="ARBA" id="ARBA00048212"/>
    </source>
</evidence>
<comment type="pathway">
    <text evidence="2">Amino-acid biosynthesis; L-isoleucine biosynthesis; L-isoleucine from 2-oxobutanoate: step 4/4.</text>
</comment>
<evidence type="ECO:0000256" key="12">
    <source>
        <dbReference type="RuleBase" id="RU004516"/>
    </source>
</evidence>
<keyword evidence="7 12" id="KW-0663">Pyridoxal phosphate</keyword>
<dbReference type="PANTHER" id="PTHR42743:SF11">
    <property type="entry name" value="AMINODEOXYCHORISMATE LYASE"/>
    <property type="match status" value="1"/>
</dbReference>
<dbReference type="InterPro" id="IPR050571">
    <property type="entry name" value="Class-IV_PLP-Dep_Aminotrnsfr"/>
</dbReference>
<dbReference type="InterPro" id="IPR001544">
    <property type="entry name" value="Aminotrans_IV"/>
</dbReference>
<accession>A0ABP3YHF8</accession>
<comment type="catalytic activity">
    <reaction evidence="10">
        <text>L-leucine + 2-oxoglutarate = 4-methyl-2-oxopentanoate + L-glutamate</text>
        <dbReference type="Rhea" id="RHEA:18321"/>
        <dbReference type="ChEBI" id="CHEBI:16810"/>
        <dbReference type="ChEBI" id="CHEBI:17865"/>
        <dbReference type="ChEBI" id="CHEBI:29985"/>
        <dbReference type="ChEBI" id="CHEBI:57427"/>
        <dbReference type="EC" id="2.6.1.42"/>
    </reaction>
</comment>
<evidence type="ECO:0000313" key="13">
    <source>
        <dbReference type="EMBL" id="GAA0880088.1"/>
    </source>
</evidence>
<dbReference type="EMBL" id="BAAAFI010000039">
    <property type="protein sequence ID" value="GAA0880088.1"/>
    <property type="molecule type" value="Genomic_DNA"/>
</dbReference>